<feature type="region of interest" description="Disordered" evidence="1">
    <location>
        <begin position="199"/>
        <end position="293"/>
    </location>
</feature>
<feature type="region of interest" description="Disordered" evidence="1">
    <location>
        <begin position="140"/>
        <end position="181"/>
    </location>
</feature>
<keyword evidence="3" id="KW-1185">Reference proteome</keyword>
<dbReference type="Proteomes" id="UP000678393">
    <property type="component" value="Unassembled WGS sequence"/>
</dbReference>
<sequence>MTSPNNRRIVSQRSLERQNSKDDPWCLTCGVNLALDGGTYTVVTRHSNGDLCDIFSRVLGAEFREDYASVNVCNRCERQLRRLGRYNSIVLARREGEKLREQLEKNLSKHGQEVVESGHSEDIPLPASDTDVFAKSETVISSSTGENRQGYERHSNIKKPGKHTSRSVSSVHFEDKEEAGRRHALLRKYSAPEGIRKRESLSPFSESERRREARRRKWSSASSTSEENAVTSFAIPPDRKLSLSNRTSPLASDQQRYVKMSDQTEIPSDQQEFSDEVITDSSNITEEPTDGSPEVAQTVINTEQEDTIAREGQELQTDRS</sequence>
<feature type="compositionally biased region" description="Basic and acidic residues" evidence="1">
    <location>
        <begin position="172"/>
        <end position="181"/>
    </location>
</feature>
<feature type="compositionally biased region" description="Basic residues" evidence="1">
    <location>
        <begin position="156"/>
        <end position="165"/>
    </location>
</feature>
<feature type="compositionally biased region" description="Basic and acidic residues" evidence="1">
    <location>
        <begin position="199"/>
        <end position="211"/>
    </location>
</feature>
<accession>A0A8S3ZGB7</accession>
<dbReference type="AlphaFoldDB" id="A0A8S3ZGB7"/>
<comment type="caution">
    <text evidence="2">The sequence shown here is derived from an EMBL/GenBank/DDBJ whole genome shotgun (WGS) entry which is preliminary data.</text>
</comment>
<organism evidence="2 3">
    <name type="scientific">Candidula unifasciata</name>
    <dbReference type="NCBI Taxonomy" id="100452"/>
    <lineage>
        <taxon>Eukaryota</taxon>
        <taxon>Metazoa</taxon>
        <taxon>Spiralia</taxon>
        <taxon>Lophotrochozoa</taxon>
        <taxon>Mollusca</taxon>
        <taxon>Gastropoda</taxon>
        <taxon>Heterobranchia</taxon>
        <taxon>Euthyneura</taxon>
        <taxon>Panpulmonata</taxon>
        <taxon>Eupulmonata</taxon>
        <taxon>Stylommatophora</taxon>
        <taxon>Helicina</taxon>
        <taxon>Helicoidea</taxon>
        <taxon>Geomitridae</taxon>
        <taxon>Candidula</taxon>
    </lineage>
</organism>
<name>A0A8S3ZGB7_9EUPU</name>
<reference evidence="2" key="1">
    <citation type="submission" date="2021-04" db="EMBL/GenBank/DDBJ databases">
        <authorList>
            <consortium name="Molecular Ecology Group"/>
        </authorList>
    </citation>
    <scope>NUCLEOTIDE SEQUENCE</scope>
</reference>
<evidence type="ECO:0000313" key="2">
    <source>
        <dbReference type="EMBL" id="CAG5127188.1"/>
    </source>
</evidence>
<feature type="non-terminal residue" evidence="2">
    <location>
        <position position="320"/>
    </location>
</feature>
<feature type="non-terminal residue" evidence="2">
    <location>
        <position position="1"/>
    </location>
</feature>
<evidence type="ECO:0000256" key="1">
    <source>
        <dbReference type="SAM" id="MobiDB-lite"/>
    </source>
</evidence>
<feature type="compositionally biased region" description="Polar residues" evidence="1">
    <location>
        <begin position="242"/>
        <end position="271"/>
    </location>
</feature>
<evidence type="ECO:0000313" key="3">
    <source>
        <dbReference type="Proteomes" id="UP000678393"/>
    </source>
</evidence>
<protein>
    <submittedName>
        <fullName evidence="2">Uncharacterized protein</fullName>
    </submittedName>
</protein>
<gene>
    <name evidence="2" type="ORF">CUNI_LOCUS12746</name>
</gene>
<dbReference type="OrthoDB" id="6112199at2759"/>
<proteinExistence type="predicted"/>
<dbReference type="EMBL" id="CAJHNH020002602">
    <property type="protein sequence ID" value="CAG5127188.1"/>
    <property type="molecule type" value="Genomic_DNA"/>
</dbReference>